<dbReference type="Pfam" id="PF00593">
    <property type="entry name" value="TonB_dep_Rec_b-barrel"/>
    <property type="match status" value="1"/>
</dbReference>
<keyword evidence="16" id="KW-1185">Reference proteome</keyword>
<keyword evidence="7 10" id="KW-0472">Membrane</keyword>
<keyword evidence="6 11" id="KW-0798">TonB box</keyword>
<proteinExistence type="inferred from homology"/>
<dbReference type="Pfam" id="PF07715">
    <property type="entry name" value="Plug"/>
    <property type="match status" value="1"/>
</dbReference>
<evidence type="ECO:0000259" key="13">
    <source>
        <dbReference type="Pfam" id="PF00593"/>
    </source>
</evidence>
<keyword evidence="3 10" id="KW-0813">Transport</keyword>
<dbReference type="InterPro" id="IPR036942">
    <property type="entry name" value="Beta-barrel_TonB_sf"/>
</dbReference>
<dbReference type="PANTHER" id="PTHR32552:SF82">
    <property type="entry name" value="FCUA PROTEIN"/>
    <property type="match status" value="1"/>
</dbReference>
<protein>
    <submittedName>
        <fullName evidence="15">TonB-dependent siderophore receptor</fullName>
    </submittedName>
</protein>
<evidence type="ECO:0000256" key="10">
    <source>
        <dbReference type="PROSITE-ProRule" id="PRU01360"/>
    </source>
</evidence>
<accession>A0ABV7NKM9</accession>
<comment type="caution">
    <text evidence="15">The sequence shown here is derived from an EMBL/GenBank/DDBJ whole genome shotgun (WGS) entry which is preliminary data.</text>
</comment>
<keyword evidence="5 10" id="KW-0812">Transmembrane</keyword>
<evidence type="ECO:0000259" key="14">
    <source>
        <dbReference type="Pfam" id="PF07715"/>
    </source>
</evidence>
<evidence type="ECO:0000256" key="6">
    <source>
        <dbReference type="ARBA" id="ARBA00023077"/>
    </source>
</evidence>
<evidence type="ECO:0000256" key="8">
    <source>
        <dbReference type="ARBA" id="ARBA00023170"/>
    </source>
</evidence>
<sequence length="711" mass="78198">MNNRYLICSIAVPGVLAIAATAKAAETADHDATNERRADIIVNGLIVDEGQNKVTANGALGAKTLLDTPYSITVVDREDISKRQATSIGQIFINDPAVFSYSPAGTTDWWGTQIRGLGVRNYYIDDVPLMLYWGGTYPLESVETVEALKGLSGFMYGFGAPGGTISYRTKRPTADPLLTTELGWRATGDVYAHVDAGGPLTQDGRLGYRINIAGEKGRLYNEAKNNRWLASAALEYALTPDIKWYGTAAYEESKLEAEPFQIYWYAYEDAKLPKPTTDYDKLNIDNSFYRVHTLSAATGIDWGFADGWNAKLTYGYASKKHWSNKMFATIHNQAGDYTGNAYNFAWLDRSHFAQAMVQGEFETGPIRHAIVAGASVIATESYRSNEFYWSEDFTGNLYQDQPFRVTRAFDWSMDPIPDKQRQYALFLSDTIHFGDHVQAVVGGRQTWYRLLPLPGDPDSGYRTSTLSPTFALIGKPAPWASLYGSYVESLEPGSQVGGEYANAGEILKATVSKQFEVGAKVEHGGISLTAAAFRIERVNTAERWEAGVSQPYLRQDGQTLYRGVELIGSWQVDKQLKLGAGVVRLDPELRKLSPVVDEDGSILPSPLIGNIPAEAAKWQVTGNVEYAVAGVPGLSLHANARYFGRAPTGDENILYIPDRTIANAGFQYEALIGGRKVAFTGNVNNLFNKKYWGLGNIGEGMNGALSARIYW</sequence>
<feature type="chain" id="PRO_5045691338" evidence="12">
    <location>
        <begin position="25"/>
        <end position="711"/>
    </location>
</feature>
<evidence type="ECO:0000256" key="1">
    <source>
        <dbReference type="ARBA" id="ARBA00004571"/>
    </source>
</evidence>
<dbReference type="SUPFAM" id="SSF56935">
    <property type="entry name" value="Porins"/>
    <property type="match status" value="1"/>
</dbReference>
<dbReference type="InterPro" id="IPR039426">
    <property type="entry name" value="TonB-dep_rcpt-like"/>
</dbReference>
<feature type="signal peptide" evidence="12">
    <location>
        <begin position="1"/>
        <end position="24"/>
    </location>
</feature>
<comment type="subcellular location">
    <subcellularLocation>
        <location evidence="1 10">Cell outer membrane</location>
        <topology evidence="1 10">Multi-pass membrane protein</topology>
    </subcellularLocation>
</comment>
<dbReference type="CDD" id="cd01347">
    <property type="entry name" value="ligand_gated_channel"/>
    <property type="match status" value="1"/>
</dbReference>
<evidence type="ECO:0000256" key="9">
    <source>
        <dbReference type="ARBA" id="ARBA00023237"/>
    </source>
</evidence>
<dbReference type="PROSITE" id="PS52016">
    <property type="entry name" value="TONB_DEPENDENT_REC_3"/>
    <property type="match status" value="1"/>
</dbReference>
<dbReference type="NCBIfam" id="TIGR01783">
    <property type="entry name" value="TonB-siderophor"/>
    <property type="match status" value="1"/>
</dbReference>
<dbReference type="Gene3D" id="2.170.130.10">
    <property type="entry name" value="TonB-dependent receptor, plug domain"/>
    <property type="match status" value="1"/>
</dbReference>
<keyword evidence="9 10" id="KW-0998">Cell outer membrane</keyword>
<name>A0ABV7NKM9_9SPHN</name>
<dbReference type="InterPro" id="IPR037066">
    <property type="entry name" value="Plug_dom_sf"/>
</dbReference>
<reference evidence="16" key="1">
    <citation type="journal article" date="2019" name="Int. J. Syst. Evol. Microbiol.">
        <title>The Global Catalogue of Microorganisms (GCM) 10K type strain sequencing project: providing services to taxonomists for standard genome sequencing and annotation.</title>
        <authorList>
            <consortium name="The Broad Institute Genomics Platform"/>
            <consortium name="The Broad Institute Genome Sequencing Center for Infectious Disease"/>
            <person name="Wu L."/>
            <person name="Ma J."/>
        </authorList>
    </citation>
    <scope>NUCLEOTIDE SEQUENCE [LARGE SCALE GENOMIC DNA]</scope>
    <source>
        <strain evidence="16">CCM 7491</strain>
    </source>
</reference>
<evidence type="ECO:0000256" key="12">
    <source>
        <dbReference type="SAM" id="SignalP"/>
    </source>
</evidence>
<dbReference type="RefSeq" id="WP_380798962.1">
    <property type="nucleotide sequence ID" value="NZ_JBHRVU010000005.1"/>
</dbReference>
<evidence type="ECO:0000256" key="5">
    <source>
        <dbReference type="ARBA" id="ARBA00022692"/>
    </source>
</evidence>
<evidence type="ECO:0000313" key="16">
    <source>
        <dbReference type="Proteomes" id="UP001595681"/>
    </source>
</evidence>
<dbReference type="PANTHER" id="PTHR32552">
    <property type="entry name" value="FERRICHROME IRON RECEPTOR-RELATED"/>
    <property type="match status" value="1"/>
</dbReference>
<dbReference type="Proteomes" id="UP001595681">
    <property type="component" value="Unassembled WGS sequence"/>
</dbReference>
<gene>
    <name evidence="15" type="ORF">ACFOKF_23215</name>
</gene>
<organism evidence="15 16">
    <name type="scientific">Sphingobium rhizovicinum</name>
    <dbReference type="NCBI Taxonomy" id="432308"/>
    <lineage>
        <taxon>Bacteria</taxon>
        <taxon>Pseudomonadati</taxon>
        <taxon>Pseudomonadota</taxon>
        <taxon>Alphaproteobacteria</taxon>
        <taxon>Sphingomonadales</taxon>
        <taxon>Sphingomonadaceae</taxon>
        <taxon>Sphingobium</taxon>
    </lineage>
</organism>
<evidence type="ECO:0000256" key="7">
    <source>
        <dbReference type="ARBA" id="ARBA00023136"/>
    </source>
</evidence>
<dbReference type="Gene3D" id="2.40.170.20">
    <property type="entry name" value="TonB-dependent receptor, beta-barrel domain"/>
    <property type="match status" value="1"/>
</dbReference>
<keyword evidence="12" id="KW-0732">Signal</keyword>
<comment type="similarity">
    <text evidence="2 10 11">Belongs to the TonB-dependent receptor family.</text>
</comment>
<dbReference type="InterPro" id="IPR010105">
    <property type="entry name" value="TonB_sidphr_rcpt"/>
</dbReference>
<dbReference type="InterPro" id="IPR012910">
    <property type="entry name" value="Plug_dom"/>
</dbReference>
<evidence type="ECO:0000256" key="3">
    <source>
        <dbReference type="ARBA" id="ARBA00022448"/>
    </source>
</evidence>
<dbReference type="EMBL" id="JBHRVU010000005">
    <property type="protein sequence ID" value="MFC3444063.1"/>
    <property type="molecule type" value="Genomic_DNA"/>
</dbReference>
<evidence type="ECO:0000256" key="4">
    <source>
        <dbReference type="ARBA" id="ARBA00022452"/>
    </source>
</evidence>
<evidence type="ECO:0000313" key="15">
    <source>
        <dbReference type="EMBL" id="MFC3444063.1"/>
    </source>
</evidence>
<dbReference type="InterPro" id="IPR000531">
    <property type="entry name" value="Beta-barrel_TonB"/>
</dbReference>
<feature type="domain" description="TonB-dependent receptor-like beta-barrel" evidence="13">
    <location>
        <begin position="278"/>
        <end position="686"/>
    </location>
</feature>
<evidence type="ECO:0000256" key="11">
    <source>
        <dbReference type="RuleBase" id="RU003357"/>
    </source>
</evidence>
<keyword evidence="4 10" id="KW-1134">Transmembrane beta strand</keyword>
<keyword evidence="8 15" id="KW-0675">Receptor</keyword>
<evidence type="ECO:0000256" key="2">
    <source>
        <dbReference type="ARBA" id="ARBA00009810"/>
    </source>
</evidence>
<feature type="domain" description="TonB-dependent receptor plug" evidence="14">
    <location>
        <begin position="65"/>
        <end position="164"/>
    </location>
</feature>